<dbReference type="Pfam" id="PF00076">
    <property type="entry name" value="RRM_1"/>
    <property type="match status" value="2"/>
</dbReference>
<dbReference type="AlphaFoldDB" id="A0A443RM04"/>
<dbReference type="InterPro" id="IPR000504">
    <property type="entry name" value="RRM_dom"/>
</dbReference>
<feature type="domain" description="RRM" evidence="7">
    <location>
        <begin position="126"/>
        <end position="222"/>
    </location>
</feature>
<comment type="caution">
    <text evidence="8">The sequence shown here is derived from an EMBL/GenBank/DDBJ whole genome shotgun (WGS) entry which is preliminary data.</text>
</comment>
<feature type="compositionally biased region" description="Basic residues" evidence="6">
    <location>
        <begin position="1"/>
        <end position="15"/>
    </location>
</feature>
<feature type="domain" description="RRM" evidence="7">
    <location>
        <begin position="230"/>
        <end position="307"/>
    </location>
</feature>
<dbReference type="SMART" id="SM00360">
    <property type="entry name" value="RRM"/>
    <property type="match status" value="2"/>
</dbReference>
<feature type="compositionally biased region" description="Polar residues" evidence="6">
    <location>
        <begin position="41"/>
        <end position="58"/>
    </location>
</feature>
<dbReference type="STRING" id="1965070.A0A443RM04"/>
<keyword evidence="3 5" id="KW-0694">RNA-binding</keyword>
<evidence type="ECO:0000256" key="5">
    <source>
        <dbReference type="PROSITE-ProRule" id="PRU00176"/>
    </source>
</evidence>
<organism evidence="8 9">
    <name type="scientific">Dinothrombium tinctorium</name>
    <dbReference type="NCBI Taxonomy" id="1965070"/>
    <lineage>
        <taxon>Eukaryota</taxon>
        <taxon>Metazoa</taxon>
        <taxon>Ecdysozoa</taxon>
        <taxon>Arthropoda</taxon>
        <taxon>Chelicerata</taxon>
        <taxon>Arachnida</taxon>
        <taxon>Acari</taxon>
        <taxon>Acariformes</taxon>
        <taxon>Trombidiformes</taxon>
        <taxon>Prostigmata</taxon>
        <taxon>Anystina</taxon>
        <taxon>Parasitengona</taxon>
        <taxon>Trombidioidea</taxon>
        <taxon>Trombidiidae</taxon>
        <taxon>Dinothrombium</taxon>
    </lineage>
</organism>
<feature type="region of interest" description="Disordered" evidence="6">
    <location>
        <begin position="1"/>
        <end position="87"/>
    </location>
</feature>
<evidence type="ECO:0000256" key="4">
    <source>
        <dbReference type="ARBA" id="ARBA00023242"/>
    </source>
</evidence>
<protein>
    <submittedName>
        <fullName evidence="8">RNA-binding protein 34-like protein</fullName>
    </submittedName>
</protein>
<dbReference type="InterPro" id="IPR035979">
    <property type="entry name" value="RBD_domain_sf"/>
</dbReference>
<dbReference type="GO" id="GO:0005730">
    <property type="term" value="C:nucleolus"/>
    <property type="evidence" value="ECO:0007669"/>
    <property type="project" value="UniProtKB-SubCell"/>
</dbReference>
<reference evidence="8 9" key="1">
    <citation type="journal article" date="2018" name="Gigascience">
        <title>Genomes of trombidid mites reveal novel predicted allergens and laterally-transferred genes associated with secondary metabolism.</title>
        <authorList>
            <person name="Dong X."/>
            <person name="Chaisiri K."/>
            <person name="Xia D."/>
            <person name="Armstrong S.D."/>
            <person name="Fang Y."/>
            <person name="Donnelly M.J."/>
            <person name="Kadowaki T."/>
            <person name="McGarry J.W."/>
            <person name="Darby A.C."/>
            <person name="Makepeace B.L."/>
        </authorList>
    </citation>
    <scope>NUCLEOTIDE SEQUENCE [LARGE SCALE GENOMIC DNA]</scope>
    <source>
        <strain evidence="8">UoL-WK</strain>
    </source>
</reference>
<dbReference type="GO" id="GO:0003723">
    <property type="term" value="F:RNA binding"/>
    <property type="evidence" value="ECO:0007669"/>
    <property type="project" value="UniProtKB-UniRule"/>
</dbReference>
<dbReference type="InterPro" id="IPR034221">
    <property type="entry name" value="RBM34_RRM2"/>
</dbReference>
<dbReference type="InterPro" id="IPR012677">
    <property type="entry name" value="Nucleotide-bd_a/b_plait_sf"/>
</dbReference>
<dbReference type="OrthoDB" id="442677at2759"/>
<keyword evidence="4" id="KW-0539">Nucleus</keyword>
<evidence type="ECO:0000256" key="1">
    <source>
        <dbReference type="ARBA" id="ARBA00004604"/>
    </source>
</evidence>
<dbReference type="PROSITE" id="PS50102">
    <property type="entry name" value="RRM"/>
    <property type="match status" value="2"/>
</dbReference>
<evidence type="ECO:0000259" key="7">
    <source>
        <dbReference type="PROSITE" id="PS50102"/>
    </source>
</evidence>
<sequence>MLKKSKKQLNAKKVKSVFANKQSIRKRKRSDQSSDECVETSGEQLNTEFDLQKTSAIDSTEHIDNSVNDDSEPEQTSESENEQQFAENDQNVDETLDANVCSEHEFSSGDEAGVEKFETDPTKDVRTIFVGNISLNTSAKQLKKLFNRFGKIESVRFRNITPAKATISHKLAAIKKNEMASKDRNNCIAYIVFKNEDDSKKALSMNGHILNEFHLRVDKVDKETKYLPSRSIFVGNLPYNVSEDDIWQVFDNDNNVEGVRIVRDRTTGLGKGFAFVLFKSKHDVALALEKNDLEINGRLIRVKRVSQNNVTKRKGSIATRTKFKKPQAKNANDVWTNTLSEKHKSKKKVHKTRRNAKKKKNIAEVFSKDV</sequence>
<evidence type="ECO:0000256" key="6">
    <source>
        <dbReference type="SAM" id="MobiDB-lite"/>
    </source>
</evidence>
<evidence type="ECO:0000256" key="2">
    <source>
        <dbReference type="ARBA" id="ARBA00007077"/>
    </source>
</evidence>
<proteinExistence type="inferred from homology"/>
<name>A0A443RM04_9ACAR</name>
<dbReference type="PANTHER" id="PTHR23236:SF25">
    <property type="entry name" value="RNA-BINDING PROTEIN 34"/>
    <property type="match status" value="1"/>
</dbReference>
<gene>
    <name evidence="8" type="ORF">B4U79_14597</name>
</gene>
<dbReference type="Proteomes" id="UP000285301">
    <property type="component" value="Unassembled WGS sequence"/>
</dbReference>
<accession>A0A443RM04</accession>
<dbReference type="PANTHER" id="PTHR23236">
    <property type="entry name" value="EUKARYOTIC TRANSLATION INITIATION FACTOR 4B/4H"/>
    <property type="match status" value="1"/>
</dbReference>
<evidence type="ECO:0000313" key="8">
    <source>
        <dbReference type="EMBL" id="RWS16292.1"/>
    </source>
</evidence>
<dbReference type="CDD" id="cd12395">
    <property type="entry name" value="RRM2_RBM34"/>
    <property type="match status" value="1"/>
</dbReference>
<keyword evidence="9" id="KW-1185">Reference proteome</keyword>
<feature type="region of interest" description="Disordered" evidence="6">
    <location>
        <begin position="341"/>
        <end position="370"/>
    </location>
</feature>
<dbReference type="Gene3D" id="3.30.70.330">
    <property type="match status" value="2"/>
</dbReference>
<comment type="subcellular location">
    <subcellularLocation>
        <location evidence="1">Nucleus</location>
        <location evidence="1">Nucleolus</location>
    </subcellularLocation>
</comment>
<feature type="compositionally biased region" description="Acidic residues" evidence="6">
    <location>
        <begin position="67"/>
        <end position="81"/>
    </location>
</feature>
<dbReference type="SUPFAM" id="SSF54928">
    <property type="entry name" value="RNA-binding domain, RBD"/>
    <property type="match status" value="2"/>
</dbReference>
<dbReference type="EMBL" id="NCKU01000256">
    <property type="protein sequence ID" value="RWS16292.1"/>
    <property type="molecule type" value="Genomic_DNA"/>
</dbReference>
<evidence type="ECO:0000313" key="9">
    <source>
        <dbReference type="Proteomes" id="UP000285301"/>
    </source>
</evidence>
<evidence type="ECO:0000256" key="3">
    <source>
        <dbReference type="ARBA" id="ARBA00022884"/>
    </source>
</evidence>
<comment type="similarity">
    <text evidence="2">Belongs to the RRM RBM34 family.</text>
</comment>
<dbReference type="CDD" id="cd12394">
    <property type="entry name" value="RRM1_RBM34"/>
    <property type="match status" value="1"/>
</dbReference>
<feature type="compositionally biased region" description="Basic residues" evidence="6">
    <location>
        <begin position="343"/>
        <end position="360"/>
    </location>
</feature>